<feature type="transmembrane region" description="Helical" evidence="7">
    <location>
        <begin position="263"/>
        <end position="286"/>
    </location>
</feature>
<dbReference type="InterPro" id="IPR051447">
    <property type="entry name" value="Lipoprotein-release_system"/>
</dbReference>
<dbReference type="PANTHER" id="PTHR30489:SF0">
    <property type="entry name" value="LIPOPROTEIN-RELEASING SYSTEM TRANSMEMBRANE PROTEIN LOLE"/>
    <property type="match status" value="1"/>
</dbReference>
<dbReference type="InterPro" id="IPR003838">
    <property type="entry name" value="ABC3_permease_C"/>
</dbReference>
<feature type="domain" description="ABC3 transporter permease C-terminal" evidence="8">
    <location>
        <begin position="269"/>
        <end position="389"/>
    </location>
</feature>
<name>A0A1N6NVE0_9RHOO</name>
<dbReference type="AlphaFoldDB" id="A0A1N6NVE0"/>
<evidence type="ECO:0000313" key="10">
    <source>
        <dbReference type="Proteomes" id="UP000186819"/>
    </source>
</evidence>
<evidence type="ECO:0000313" key="9">
    <source>
        <dbReference type="EMBL" id="SIP96059.1"/>
    </source>
</evidence>
<feature type="domain" description="ABC3 transporter permease C-terminal" evidence="8">
    <location>
        <begin position="662"/>
        <end position="774"/>
    </location>
</feature>
<feature type="transmembrane region" description="Helical" evidence="7">
    <location>
        <begin position="434"/>
        <end position="452"/>
    </location>
</feature>
<dbReference type="OrthoDB" id="5137249at2"/>
<keyword evidence="6 7" id="KW-0472">Membrane</keyword>
<evidence type="ECO:0000256" key="5">
    <source>
        <dbReference type="ARBA" id="ARBA00022989"/>
    </source>
</evidence>
<dbReference type="EMBL" id="FTMD01000001">
    <property type="protein sequence ID" value="SIP96059.1"/>
    <property type="molecule type" value="Genomic_DNA"/>
</dbReference>
<feature type="transmembrane region" description="Helical" evidence="7">
    <location>
        <begin position="317"/>
        <end position="345"/>
    </location>
</feature>
<dbReference type="Proteomes" id="UP000186819">
    <property type="component" value="Unassembled WGS sequence"/>
</dbReference>
<dbReference type="STRING" id="34027.SAMN05421829_101473"/>
<feature type="transmembrane region" description="Helical" evidence="7">
    <location>
        <begin position="702"/>
        <end position="725"/>
    </location>
</feature>
<keyword evidence="4 7" id="KW-0812">Transmembrane</keyword>
<evidence type="ECO:0000256" key="6">
    <source>
        <dbReference type="ARBA" id="ARBA00023136"/>
    </source>
</evidence>
<evidence type="ECO:0000256" key="3">
    <source>
        <dbReference type="ARBA" id="ARBA00022475"/>
    </source>
</evidence>
<organism evidence="9 10">
    <name type="scientific">Aromatoleum tolulyticum</name>
    <dbReference type="NCBI Taxonomy" id="34027"/>
    <lineage>
        <taxon>Bacteria</taxon>
        <taxon>Pseudomonadati</taxon>
        <taxon>Pseudomonadota</taxon>
        <taxon>Betaproteobacteria</taxon>
        <taxon>Rhodocyclales</taxon>
        <taxon>Rhodocyclaceae</taxon>
        <taxon>Aromatoleum</taxon>
    </lineage>
</organism>
<comment type="subcellular location">
    <subcellularLocation>
        <location evidence="1">Cell membrane</location>
        <topology evidence="1">Multi-pass membrane protein</topology>
    </subcellularLocation>
</comment>
<accession>A0A1N6NVE0</accession>
<dbReference type="Pfam" id="PF02687">
    <property type="entry name" value="FtsX"/>
    <property type="match status" value="2"/>
</dbReference>
<evidence type="ECO:0000256" key="2">
    <source>
        <dbReference type="ARBA" id="ARBA00005236"/>
    </source>
</evidence>
<evidence type="ECO:0000256" key="1">
    <source>
        <dbReference type="ARBA" id="ARBA00004651"/>
    </source>
</evidence>
<feature type="transmembrane region" description="Helical" evidence="7">
    <location>
        <begin position="365"/>
        <end position="385"/>
    </location>
</feature>
<keyword evidence="5 7" id="KW-1133">Transmembrane helix</keyword>
<feature type="transmembrane region" description="Helical" evidence="7">
    <location>
        <begin position="20"/>
        <end position="43"/>
    </location>
</feature>
<evidence type="ECO:0000256" key="4">
    <source>
        <dbReference type="ARBA" id="ARBA00022692"/>
    </source>
</evidence>
<dbReference type="GO" id="GO:0098797">
    <property type="term" value="C:plasma membrane protein complex"/>
    <property type="evidence" value="ECO:0007669"/>
    <property type="project" value="TreeGrafter"/>
</dbReference>
<feature type="transmembrane region" description="Helical" evidence="7">
    <location>
        <begin position="745"/>
        <end position="770"/>
    </location>
</feature>
<keyword evidence="3" id="KW-1003">Cell membrane</keyword>
<dbReference type="RefSeq" id="WP_076600471.1">
    <property type="nucleotide sequence ID" value="NZ_FTMD01000001.1"/>
</dbReference>
<dbReference type="PANTHER" id="PTHR30489">
    <property type="entry name" value="LIPOPROTEIN-RELEASING SYSTEM TRANSMEMBRANE PROTEIN LOLE"/>
    <property type="match status" value="1"/>
</dbReference>
<sequence>MRALDRKLWRDLWHMRGQAIAIALVVMCGVGTYVMFLSTLGALRVTQDAYYREYRFAEVFATLKRAPESLRARLAALPGVERAETRVVEQVRLDMPDFVEPVTALMVSLADDAPHGLNGLHLREGRLPLPGRPDEVVVSTPFAKAHTLHPGSRFHAILNGRRQALTVVGTALSPEFVQQLRPGSAFPDTKRYGVMWMGRKALGQAYDLDGAFNDLALSLRPGADAQDVIDRVDELITPFGGLGAYARKDQRSHRFLDQELDQLGTLASLFPTMFMGVAAFLLNVVIGRLVTMQREQIATLKAFGYGNAAVMLHYLKLVAVITGAGVLGGTVLGVWLGAALSRIYMEFYYFPWLKFSLEPMTIVEAAGASLIAAGAGTVVAVWRAASLKPAQAMRPEPPARYRETAIEKLGLKRWLSQPTRMILRHIWRRPLKSALTVVGIALACGIILTGLFQRDTVGYMMNVHYGMAQREDLSVAFTDPTAYRARFDLMGLPAVEHVEVFRSVPVRLRHGHLEHRTAIRGIEAGGELQRLLDADLRQVALPADGILLTDHLGKMLGVRAGDRIVVEVMEGNRPLREATVAGLVKEYLGVSAYMELTALNHFMHEGPTISGAWLAVDAAQLHALYGELKGIPRVAGVAERVQEIRNFNRLMDETMLFFTYVSTVFAVIIAFGVVYNSARIALTERGRELASLRVLGFTRGEIGYILLGELGILTLAAIPVGLWLGEGMCYYIAHTMQTELFRVPVVLVPQTYAFAVAVVLVSAALSGLVVRRRLDHLDLVAVLKTPE</sequence>
<proteinExistence type="inferred from homology"/>
<gene>
    <name evidence="9" type="ORF">SAMN05421829_101473</name>
</gene>
<dbReference type="GO" id="GO:0044874">
    <property type="term" value="P:lipoprotein localization to outer membrane"/>
    <property type="evidence" value="ECO:0007669"/>
    <property type="project" value="TreeGrafter"/>
</dbReference>
<evidence type="ECO:0000256" key="7">
    <source>
        <dbReference type="SAM" id="Phobius"/>
    </source>
</evidence>
<protein>
    <submittedName>
        <fullName evidence="9">Putative ABC transport system permease protein</fullName>
    </submittedName>
</protein>
<keyword evidence="10" id="KW-1185">Reference proteome</keyword>
<feature type="transmembrane region" description="Helical" evidence="7">
    <location>
        <begin position="655"/>
        <end position="682"/>
    </location>
</feature>
<reference evidence="10" key="1">
    <citation type="submission" date="2017-01" db="EMBL/GenBank/DDBJ databases">
        <authorList>
            <person name="Varghese N."/>
            <person name="Submissions S."/>
        </authorList>
    </citation>
    <scope>NUCLEOTIDE SEQUENCE [LARGE SCALE GENOMIC DNA]</scope>
    <source>
        <strain evidence="10">ATCC 51758</strain>
    </source>
</reference>
<comment type="similarity">
    <text evidence="2">Belongs to the ABC-4 integral membrane protein family. LolC/E subfamily.</text>
</comment>
<evidence type="ECO:0000259" key="8">
    <source>
        <dbReference type="Pfam" id="PF02687"/>
    </source>
</evidence>